<proteinExistence type="predicted"/>
<keyword evidence="3" id="KW-0812">Transmembrane</keyword>
<evidence type="ECO:0000256" key="3">
    <source>
        <dbReference type="SAM" id="Phobius"/>
    </source>
</evidence>
<keyword evidence="1" id="KW-0175">Coiled coil</keyword>
<evidence type="ECO:0000313" key="5">
    <source>
        <dbReference type="Proteomes" id="UP000054608"/>
    </source>
</evidence>
<dbReference type="AlphaFoldDB" id="A0A0W0XPY9"/>
<feature type="compositionally biased region" description="Basic and acidic residues" evidence="2">
    <location>
        <begin position="527"/>
        <end position="538"/>
    </location>
</feature>
<protein>
    <submittedName>
        <fullName evidence="4">Coiled-coil protein</fullName>
    </submittedName>
</protein>
<evidence type="ECO:0000256" key="1">
    <source>
        <dbReference type="SAM" id="Coils"/>
    </source>
</evidence>
<reference evidence="4 5" key="1">
    <citation type="submission" date="2015-11" db="EMBL/GenBank/DDBJ databases">
        <title>Genomic analysis of 38 Legionella species identifies large and diverse effector repertoires.</title>
        <authorList>
            <person name="Burstein D."/>
            <person name="Amaro F."/>
            <person name="Zusman T."/>
            <person name="Lifshitz Z."/>
            <person name="Cohen O."/>
            <person name="Gilbert J.A."/>
            <person name="Pupko T."/>
            <person name="Shuman H.A."/>
            <person name="Segal G."/>
        </authorList>
    </citation>
    <scope>NUCLEOTIDE SEQUENCE [LARGE SCALE GENOMIC DNA]</scope>
    <source>
        <strain evidence="4 5">WA-270A-C2</strain>
    </source>
</reference>
<keyword evidence="3" id="KW-1133">Transmembrane helix</keyword>
<dbReference type="RefSeq" id="WP_058531716.1">
    <property type="nucleotide sequence ID" value="NZ_CAAAIN010000005.1"/>
</dbReference>
<gene>
    <name evidence="4" type="ORF">Lrub_1620</name>
</gene>
<dbReference type="PATRIC" id="fig|458.5.peg.1694"/>
<dbReference type="EMBL" id="LNYT01000020">
    <property type="protein sequence ID" value="KTD46698.1"/>
    <property type="molecule type" value="Genomic_DNA"/>
</dbReference>
<feature type="coiled-coil region" evidence="1">
    <location>
        <begin position="207"/>
        <end position="234"/>
    </location>
</feature>
<feature type="transmembrane region" description="Helical" evidence="3">
    <location>
        <begin position="137"/>
        <end position="157"/>
    </location>
</feature>
<feature type="transmembrane region" description="Helical" evidence="3">
    <location>
        <begin position="245"/>
        <end position="275"/>
    </location>
</feature>
<feature type="coiled-coil region" evidence="1">
    <location>
        <begin position="412"/>
        <end position="498"/>
    </location>
</feature>
<feature type="transmembrane region" description="Helical" evidence="3">
    <location>
        <begin position="281"/>
        <end position="303"/>
    </location>
</feature>
<dbReference type="OrthoDB" id="5653038at2"/>
<evidence type="ECO:0000313" key="4">
    <source>
        <dbReference type="EMBL" id="KTD46698.1"/>
    </source>
</evidence>
<evidence type="ECO:0000256" key="2">
    <source>
        <dbReference type="SAM" id="MobiDB-lite"/>
    </source>
</evidence>
<keyword evidence="3" id="KW-0472">Membrane</keyword>
<feature type="region of interest" description="Disordered" evidence="2">
    <location>
        <begin position="518"/>
        <end position="538"/>
    </location>
</feature>
<comment type="caution">
    <text evidence="4">The sequence shown here is derived from an EMBL/GenBank/DDBJ whole genome shotgun (WGS) entry which is preliminary data.</text>
</comment>
<organism evidence="4 5">
    <name type="scientific">Legionella rubrilucens</name>
    <dbReference type="NCBI Taxonomy" id="458"/>
    <lineage>
        <taxon>Bacteria</taxon>
        <taxon>Pseudomonadati</taxon>
        <taxon>Pseudomonadota</taxon>
        <taxon>Gammaproteobacteria</taxon>
        <taxon>Legionellales</taxon>
        <taxon>Legionellaceae</taxon>
        <taxon>Legionella</taxon>
    </lineage>
</organism>
<feature type="transmembrane region" description="Helical" evidence="3">
    <location>
        <begin position="106"/>
        <end position="131"/>
    </location>
</feature>
<keyword evidence="5" id="KW-1185">Reference proteome</keyword>
<dbReference type="Proteomes" id="UP000054608">
    <property type="component" value="Unassembled WGS sequence"/>
</dbReference>
<name>A0A0W0XPY9_9GAMM</name>
<sequence length="578" mass="64028">MSLPAVTRKATLKVIAKAKKAGITLTGKVPDVFLENSDSSKTEPRKADLQDLMGLFAATAANNLTEKERYYIEALIAAHLKDMETALQVSKIGEKKKSNWWSRLKLILLAAAGTVFFGCEGFDGVTALLGIFNLPTVGIFVAGTVFSVLSILVFYAFDLVEISHNLGVNLKSAPKMVDLYTKELESIKALRIKINSEWRKKKTPQELEEYIKLIEALKARREEILKDVEKLEKSLDRPILKAAKLVTAAITGVIFFSGGFFAGQTVALAIATAIAGSVSATFWPIILVSVGVGLAALAVYWFVERPGIENLIGRMIGLDKEKIEKLTDKKENHDEKLEIQSLLENINNQKDQLNHVSSTEEALDRERTAHKGTIGTADKLEKEVSTICAQKNELVIQKGRVEEKLTQVTKEMEQVVVEKEKVNNAAVEMEKRLKEAQEKLKEMEETKKLLEKTRQENLRLQSALEKETQRANELGNALGFEKEEKGKLEQKVSRLELALLTVAEPIRVVVEKPTGGLSAESVELADEEKSKTSPDEEKVSPLVALSLFTTQPKSHLPAAVVNATQVTHEEKVNSKVYT</sequence>
<accession>A0A0W0XPY9</accession>
<feature type="coiled-coil region" evidence="1">
    <location>
        <begin position="332"/>
        <end position="359"/>
    </location>
</feature>